<dbReference type="Pfam" id="PF26610">
    <property type="entry name" value="YbbD_head"/>
    <property type="match status" value="1"/>
</dbReference>
<dbReference type="InterPro" id="IPR058827">
    <property type="entry name" value="YbbD_head"/>
</dbReference>
<reference evidence="3 4" key="1">
    <citation type="submission" date="2020-04" db="EMBL/GenBank/DDBJ databases">
        <title>Genome-Wide Identification of 5-Methylcytosine Sites in Bacterial Genomes By High-Throughput Sequencing of MspJI Restriction Fragments.</title>
        <authorList>
            <person name="Wu V."/>
        </authorList>
    </citation>
    <scope>NUCLEOTIDE SEQUENCE [LARGE SCALE GENOMIC DNA]</scope>
    <source>
        <strain evidence="3 4">NEB122</strain>
    </source>
</reference>
<evidence type="ECO:0000256" key="1">
    <source>
        <dbReference type="SAM" id="SignalP"/>
    </source>
</evidence>
<gene>
    <name evidence="3" type="ORF">HG421_10285</name>
</gene>
<accession>A0A7Z2VAP9</accession>
<dbReference type="PROSITE" id="PS51257">
    <property type="entry name" value="PROKAR_LIPOPROTEIN"/>
    <property type="match status" value="1"/>
</dbReference>
<keyword evidence="1" id="KW-0732">Signal</keyword>
<evidence type="ECO:0000259" key="2">
    <source>
        <dbReference type="Pfam" id="PF26610"/>
    </source>
</evidence>
<reference evidence="3 4" key="2">
    <citation type="submission" date="2020-04" db="EMBL/GenBank/DDBJ databases">
        <authorList>
            <person name="Fomenkov A."/>
            <person name="Anton B.P."/>
            <person name="Roberts R.J."/>
        </authorList>
    </citation>
    <scope>NUCLEOTIDE SEQUENCE [LARGE SCALE GENOMIC DNA]</scope>
    <source>
        <strain evidence="3 4">NEB122</strain>
    </source>
</reference>
<dbReference type="AlphaFoldDB" id="A0A7Z2VAP9"/>
<feature type="chain" id="PRO_5030696688" description="YbbD head domain-containing protein" evidence="1">
    <location>
        <begin position="22"/>
        <end position="148"/>
    </location>
</feature>
<protein>
    <recommendedName>
        <fullName evidence="2">YbbD head domain-containing protein</fullName>
    </recommendedName>
</protein>
<dbReference type="Proteomes" id="UP000503498">
    <property type="component" value="Chromosome"/>
</dbReference>
<evidence type="ECO:0000313" key="3">
    <source>
        <dbReference type="EMBL" id="QJD68060.1"/>
    </source>
</evidence>
<feature type="signal peptide" evidence="1">
    <location>
        <begin position="1"/>
        <end position="21"/>
    </location>
</feature>
<dbReference type="RefSeq" id="WP_169706301.1">
    <property type="nucleotide sequence ID" value="NZ_CP051651.1"/>
</dbReference>
<evidence type="ECO:0000313" key="4">
    <source>
        <dbReference type="Proteomes" id="UP000503498"/>
    </source>
</evidence>
<proteinExistence type="predicted"/>
<feature type="domain" description="YbbD head" evidence="2">
    <location>
        <begin position="24"/>
        <end position="70"/>
    </location>
</feature>
<dbReference type="EMBL" id="CP051651">
    <property type="protein sequence ID" value="QJD68060.1"/>
    <property type="molecule type" value="Genomic_DNA"/>
</dbReference>
<sequence>MKLIYLAIAMLIALSACEKGANFKNYPTYKDALEDGAIEKGWIPEFLPKSSTNIYEKHDVDANQIAVMFSSQDTTFLSKLKIIEKGMHEDTLLLIRSAKFPEAKKKKPYFYYLRCTQEGPGILATDGDGLFYYIEPARGPFASKCTSN</sequence>
<organism evidence="3 4">
    <name type="scientific">Xanthomonas campestris pv. badrii</name>
    <dbReference type="NCBI Taxonomy" id="149696"/>
    <lineage>
        <taxon>Bacteria</taxon>
        <taxon>Pseudomonadati</taxon>
        <taxon>Pseudomonadota</taxon>
        <taxon>Gammaproteobacteria</taxon>
        <taxon>Lysobacterales</taxon>
        <taxon>Lysobacteraceae</taxon>
        <taxon>Xanthomonas</taxon>
    </lineage>
</organism>
<name>A0A7Z2VAP9_XANCA</name>